<dbReference type="RefSeq" id="WP_190707737.1">
    <property type="nucleotide sequence ID" value="NZ_JAMPKX010000014.1"/>
</dbReference>
<name>A0ABV0KA72_9CYAN</name>
<evidence type="ECO:0000313" key="1">
    <source>
        <dbReference type="EMBL" id="MEP0949675.1"/>
    </source>
</evidence>
<proteinExistence type="predicted"/>
<evidence type="ECO:0000313" key="2">
    <source>
        <dbReference type="Proteomes" id="UP001482513"/>
    </source>
</evidence>
<reference evidence="1 2" key="1">
    <citation type="submission" date="2022-04" db="EMBL/GenBank/DDBJ databases">
        <title>Positive selection, recombination, and allopatry shape intraspecific diversity of widespread and dominant cyanobacteria.</title>
        <authorList>
            <person name="Wei J."/>
            <person name="Shu W."/>
            <person name="Hu C."/>
        </authorList>
    </citation>
    <scope>NUCLEOTIDE SEQUENCE [LARGE SCALE GENOMIC DNA]</scope>
    <source>
        <strain evidence="1 2">DQ-A4</strain>
    </source>
</reference>
<protein>
    <submittedName>
        <fullName evidence="1">Uncharacterized protein</fullName>
    </submittedName>
</protein>
<comment type="caution">
    <text evidence="1">The sequence shown here is derived from an EMBL/GenBank/DDBJ whole genome shotgun (WGS) entry which is preliminary data.</text>
</comment>
<gene>
    <name evidence="1" type="ORF">NC992_22545</name>
</gene>
<dbReference type="EMBL" id="JAMPKX010000014">
    <property type="protein sequence ID" value="MEP0949675.1"/>
    <property type="molecule type" value="Genomic_DNA"/>
</dbReference>
<keyword evidence="2" id="KW-1185">Reference proteome</keyword>
<sequence>MKNLEKNLPGIQGAAELVLVVPVSEVSPERREQIGFSNTPQIGQRVLPAALGPISRLNAEGSFIRHRDQPKETCYRQREWQYTELHGKDKVEATKIVDVPYQQYPRTLIPPPGVELIVTALPDGVLAFATESIVPLKLDNPDELRHAINLMLELFRFCDVLGKNLLPAGVVPVTSLNWQILPPGRMPWATLQPHIQPVIDRQKPGNRPVVAHRLALIHSYSPEFAAVGHGGFSGYVIFGFPARDIYICECAFYENATYVFRSRWEELSRLTKAEILNDNRHLARFIHRPNWKGLIRTLFKEAQAA</sequence>
<accession>A0ABV0KA72</accession>
<dbReference type="Proteomes" id="UP001482513">
    <property type="component" value="Unassembled WGS sequence"/>
</dbReference>
<organism evidence="1 2">
    <name type="scientific">Leptolyngbya subtilissima DQ-A4</name>
    <dbReference type="NCBI Taxonomy" id="2933933"/>
    <lineage>
        <taxon>Bacteria</taxon>
        <taxon>Bacillati</taxon>
        <taxon>Cyanobacteriota</taxon>
        <taxon>Cyanophyceae</taxon>
        <taxon>Leptolyngbyales</taxon>
        <taxon>Leptolyngbyaceae</taxon>
        <taxon>Leptolyngbya group</taxon>
        <taxon>Leptolyngbya</taxon>
    </lineage>
</organism>